<dbReference type="SUPFAM" id="SSF103473">
    <property type="entry name" value="MFS general substrate transporter"/>
    <property type="match status" value="1"/>
</dbReference>
<feature type="transmembrane region" description="Helical" evidence="4">
    <location>
        <begin position="32"/>
        <end position="55"/>
    </location>
</feature>
<evidence type="ECO:0000313" key="7">
    <source>
        <dbReference type="Proteomes" id="UP001156641"/>
    </source>
</evidence>
<gene>
    <name evidence="6" type="ORF">GCM10010909_27550</name>
</gene>
<feature type="transmembrane region" description="Helical" evidence="4">
    <location>
        <begin position="299"/>
        <end position="320"/>
    </location>
</feature>
<feature type="domain" description="Major facilitator superfamily (MFS) profile" evidence="5">
    <location>
        <begin position="1"/>
        <end position="386"/>
    </location>
</feature>
<dbReference type="InterPro" id="IPR050327">
    <property type="entry name" value="Proton-linked_MCT"/>
</dbReference>
<feature type="transmembrane region" description="Helical" evidence="4">
    <location>
        <begin position="127"/>
        <end position="147"/>
    </location>
</feature>
<dbReference type="PROSITE" id="PS50850">
    <property type="entry name" value="MFS"/>
    <property type="match status" value="1"/>
</dbReference>
<dbReference type="PANTHER" id="PTHR11360">
    <property type="entry name" value="MONOCARBOXYLATE TRANSPORTER"/>
    <property type="match status" value="1"/>
</dbReference>
<feature type="transmembrane region" description="Helical" evidence="4">
    <location>
        <begin position="327"/>
        <end position="348"/>
    </location>
</feature>
<keyword evidence="3 4" id="KW-0472">Membrane</keyword>
<dbReference type="InterPro" id="IPR020846">
    <property type="entry name" value="MFS_dom"/>
</dbReference>
<name>A0ABQ6A7A5_9PROT</name>
<dbReference type="PANTHER" id="PTHR11360:SF284">
    <property type="entry name" value="EG:103B4.3 PROTEIN-RELATED"/>
    <property type="match status" value="1"/>
</dbReference>
<feature type="transmembrane region" description="Helical" evidence="4">
    <location>
        <begin position="153"/>
        <end position="172"/>
    </location>
</feature>
<dbReference type="EMBL" id="BSOS01000075">
    <property type="protein sequence ID" value="GLR68074.1"/>
    <property type="molecule type" value="Genomic_DNA"/>
</dbReference>
<feature type="transmembrane region" description="Helical" evidence="4">
    <location>
        <begin position="360"/>
        <end position="381"/>
    </location>
</feature>
<evidence type="ECO:0000256" key="3">
    <source>
        <dbReference type="ARBA" id="ARBA00023136"/>
    </source>
</evidence>
<dbReference type="Pfam" id="PF07690">
    <property type="entry name" value="MFS_1"/>
    <property type="match status" value="1"/>
</dbReference>
<dbReference type="Proteomes" id="UP001156641">
    <property type="component" value="Unassembled WGS sequence"/>
</dbReference>
<sequence>MVIPGLLGGIPGLGNFLVLPLMSNFHASRGTVIFLIEMGWFGMYIASPIVGRVLLRIEPWMVMLFGTIAAGAAFLVASSATTLGVAAAGYIIAQTLGFGCCGLLTSQTIIVRRFPEKLGVFSGTQTVALAGMGVILTLIVAPSIVAYGWRMVVTVYAIVLLVVVPGLVLFVLRGRTVPKGPEKIPVEATAVINAPPAGVPTMKQILAMPSFWLLVFAIVPVGILAQAISVNVIPFYAERGIDTRHAGTVLAGIGAAAAVGALSIGKIVSYANPAVVIAVIAAIAIAGMAVLSLNAGPPALVFIIVYAALSGVAPTLAVGVQRIFGNIAYAPILGLVGPFFLLSAFSGAGAGWLRDRLGDYQHVFGILGMLMVVSLLSAVALSRRPMAEQ</sequence>
<evidence type="ECO:0000256" key="1">
    <source>
        <dbReference type="ARBA" id="ARBA00022692"/>
    </source>
</evidence>
<reference evidence="7" key="1">
    <citation type="journal article" date="2019" name="Int. J. Syst. Evol. Microbiol.">
        <title>The Global Catalogue of Microorganisms (GCM) 10K type strain sequencing project: providing services to taxonomists for standard genome sequencing and annotation.</title>
        <authorList>
            <consortium name="The Broad Institute Genomics Platform"/>
            <consortium name="The Broad Institute Genome Sequencing Center for Infectious Disease"/>
            <person name="Wu L."/>
            <person name="Ma J."/>
        </authorList>
    </citation>
    <scope>NUCLEOTIDE SEQUENCE [LARGE SCALE GENOMIC DNA]</scope>
    <source>
        <strain evidence="7">NBRC 112502</strain>
    </source>
</reference>
<keyword evidence="1 4" id="KW-0812">Transmembrane</keyword>
<evidence type="ECO:0000256" key="4">
    <source>
        <dbReference type="SAM" id="Phobius"/>
    </source>
</evidence>
<accession>A0ABQ6A7A5</accession>
<evidence type="ECO:0000256" key="2">
    <source>
        <dbReference type="ARBA" id="ARBA00022989"/>
    </source>
</evidence>
<evidence type="ECO:0000313" key="6">
    <source>
        <dbReference type="EMBL" id="GLR68074.1"/>
    </source>
</evidence>
<protein>
    <submittedName>
        <fullName evidence="6">MFS transporter</fullName>
    </submittedName>
</protein>
<organism evidence="6 7">
    <name type="scientific">Acidocella aquatica</name>
    <dbReference type="NCBI Taxonomy" id="1922313"/>
    <lineage>
        <taxon>Bacteria</taxon>
        <taxon>Pseudomonadati</taxon>
        <taxon>Pseudomonadota</taxon>
        <taxon>Alphaproteobacteria</taxon>
        <taxon>Acetobacterales</taxon>
        <taxon>Acidocellaceae</taxon>
        <taxon>Acidocella</taxon>
    </lineage>
</organism>
<proteinExistence type="predicted"/>
<dbReference type="InterPro" id="IPR011701">
    <property type="entry name" value="MFS"/>
</dbReference>
<feature type="transmembrane region" description="Helical" evidence="4">
    <location>
        <begin position="87"/>
        <end position="106"/>
    </location>
</feature>
<feature type="transmembrane region" description="Helical" evidence="4">
    <location>
        <begin position="211"/>
        <end position="237"/>
    </location>
</feature>
<feature type="transmembrane region" description="Helical" evidence="4">
    <location>
        <begin position="62"/>
        <end position="81"/>
    </location>
</feature>
<comment type="caution">
    <text evidence="6">The sequence shown here is derived from an EMBL/GenBank/DDBJ whole genome shotgun (WGS) entry which is preliminary data.</text>
</comment>
<dbReference type="Gene3D" id="1.20.1250.20">
    <property type="entry name" value="MFS general substrate transporter like domains"/>
    <property type="match status" value="1"/>
</dbReference>
<keyword evidence="7" id="KW-1185">Reference proteome</keyword>
<feature type="transmembrane region" description="Helical" evidence="4">
    <location>
        <begin position="275"/>
        <end position="293"/>
    </location>
</feature>
<evidence type="ECO:0000259" key="5">
    <source>
        <dbReference type="PROSITE" id="PS50850"/>
    </source>
</evidence>
<keyword evidence="2 4" id="KW-1133">Transmembrane helix</keyword>
<dbReference type="InterPro" id="IPR036259">
    <property type="entry name" value="MFS_trans_sf"/>
</dbReference>
<feature type="transmembrane region" description="Helical" evidence="4">
    <location>
        <begin position="249"/>
        <end position="268"/>
    </location>
</feature>